<dbReference type="Pfam" id="PF17278">
    <property type="entry name" value="DUF5343"/>
    <property type="match status" value="1"/>
</dbReference>
<evidence type="ECO:0000313" key="1">
    <source>
        <dbReference type="EMBL" id="TBO35932.1"/>
    </source>
</evidence>
<accession>A0A4V2JG47</accession>
<reference evidence="1 2" key="1">
    <citation type="submission" date="2019-02" db="EMBL/GenBank/DDBJ databases">
        <title>Pedobacter kyonggii whole genome sequence analysis.</title>
        <authorList>
            <person name="Dahal R.H."/>
        </authorList>
    </citation>
    <scope>NUCLEOTIDE SEQUENCE [LARGE SCALE GENOMIC DNA]</scope>
    <source>
        <strain evidence="1 2">K-4-11-1</strain>
    </source>
</reference>
<dbReference type="AlphaFoldDB" id="A0A4V2JG47"/>
<name>A0A4V2JG47_9SPHI</name>
<proteinExistence type="predicted"/>
<dbReference type="RefSeq" id="WP_131032692.1">
    <property type="nucleotide sequence ID" value="NZ_SIXF01000059.1"/>
</dbReference>
<gene>
    <name evidence="1" type="ORF">EYS08_25415</name>
</gene>
<comment type="caution">
    <text evidence="1">The sequence shown here is derived from an EMBL/GenBank/DDBJ whole genome shotgun (WGS) entry which is preliminary data.</text>
</comment>
<evidence type="ECO:0008006" key="3">
    <source>
        <dbReference type="Google" id="ProtNLM"/>
    </source>
</evidence>
<dbReference type="InterPro" id="IPR035235">
    <property type="entry name" value="DUF5343"/>
</dbReference>
<dbReference type="Proteomes" id="UP000291819">
    <property type="component" value="Unassembled WGS sequence"/>
</dbReference>
<protein>
    <recommendedName>
        <fullName evidence="3">DUF5343 domain-containing protein</fullName>
    </recommendedName>
</protein>
<dbReference type="OrthoDB" id="5186897at2"/>
<keyword evidence="2" id="KW-1185">Reference proteome</keyword>
<evidence type="ECO:0000313" key="2">
    <source>
        <dbReference type="Proteomes" id="UP000291819"/>
    </source>
</evidence>
<organism evidence="1 2">
    <name type="scientific">Pedobacter kyonggii</name>
    <dbReference type="NCBI Taxonomy" id="1926871"/>
    <lineage>
        <taxon>Bacteria</taxon>
        <taxon>Pseudomonadati</taxon>
        <taxon>Bacteroidota</taxon>
        <taxon>Sphingobacteriia</taxon>
        <taxon>Sphingobacteriales</taxon>
        <taxon>Sphingobacteriaceae</taxon>
        <taxon>Pedobacter</taxon>
    </lineage>
</organism>
<sequence length="168" mass="19038">MALPEQYLVTTKNLDSFLNSLLNAKAPTKFTNKFLEQLEFKSTNDRLLIGLLKSLGFIDSNGIPQDRYFKFLDQSQSKHVIGEAIKEAYTDLFSVNVKANKMSTADVKNKMKTLTQGSKSDAVLNWMSNTFTALCKYADFSNQSSKEAVAVKHQEHFTEEIPLRMNIK</sequence>
<dbReference type="EMBL" id="SIXF01000059">
    <property type="protein sequence ID" value="TBO35932.1"/>
    <property type="molecule type" value="Genomic_DNA"/>
</dbReference>